<dbReference type="AlphaFoldDB" id="A0A9W6D0I7"/>
<evidence type="ECO:0000256" key="2">
    <source>
        <dbReference type="ARBA" id="ARBA00001933"/>
    </source>
</evidence>
<dbReference type="FunFam" id="3.40.50.2000:FF:000005">
    <property type="entry name" value="Alpha-1,4 glucan phosphorylase"/>
    <property type="match status" value="1"/>
</dbReference>
<evidence type="ECO:0000256" key="4">
    <source>
        <dbReference type="ARBA" id="ARBA00022600"/>
    </source>
</evidence>
<dbReference type="GO" id="GO:0008184">
    <property type="term" value="F:glycogen phosphorylase activity"/>
    <property type="evidence" value="ECO:0007669"/>
    <property type="project" value="InterPro"/>
</dbReference>
<dbReference type="InterPro" id="IPR000811">
    <property type="entry name" value="Glyco_trans_35"/>
</dbReference>
<comment type="similarity">
    <text evidence="3 10">Belongs to the glycogen phosphorylase family.</text>
</comment>
<keyword evidence="8 10" id="KW-0119">Carbohydrate metabolism</keyword>
<comment type="caution">
    <text evidence="11">The sequence shown here is derived from an EMBL/GenBank/DDBJ whole genome shotgun (WGS) entry which is preliminary data.</text>
</comment>
<dbReference type="GO" id="GO:0030170">
    <property type="term" value="F:pyridoxal phosphate binding"/>
    <property type="evidence" value="ECO:0007669"/>
    <property type="project" value="InterPro"/>
</dbReference>
<keyword evidence="6 10" id="KW-0808">Transferase</keyword>
<evidence type="ECO:0000256" key="8">
    <source>
        <dbReference type="ARBA" id="ARBA00023277"/>
    </source>
</evidence>
<dbReference type="EMBL" id="BSDR01000001">
    <property type="protein sequence ID" value="GLI33058.1"/>
    <property type="molecule type" value="Genomic_DNA"/>
</dbReference>
<dbReference type="SUPFAM" id="SSF53756">
    <property type="entry name" value="UDP-Glycosyltransferase/glycogen phosphorylase"/>
    <property type="match status" value="1"/>
</dbReference>
<organism evidence="11 12">
    <name type="scientific">Desulforhabdus amnigena</name>
    <dbReference type="NCBI Taxonomy" id="40218"/>
    <lineage>
        <taxon>Bacteria</taxon>
        <taxon>Pseudomonadati</taxon>
        <taxon>Thermodesulfobacteriota</taxon>
        <taxon>Syntrophobacteria</taxon>
        <taxon>Syntrophobacterales</taxon>
        <taxon>Syntrophobacteraceae</taxon>
        <taxon>Desulforhabdus</taxon>
    </lineage>
</organism>
<dbReference type="Pfam" id="PF00343">
    <property type="entry name" value="Phosphorylase"/>
    <property type="match status" value="1"/>
</dbReference>
<dbReference type="PANTHER" id="PTHR11468">
    <property type="entry name" value="GLYCOGEN PHOSPHORYLASE"/>
    <property type="match status" value="1"/>
</dbReference>
<name>A0A9W6D0I7_9BACT</name>
<evidence type="ECO:0000256" key="10">
    <source>
        <dbReference type="RuleBase" id="RU000587"/>
    </source>
</evidence>
<keyword evidence="12" id="KW-1185">Reference proteome</keyword>
<dbReference type="PROSITE" id="PS00102">
    <property type="entry name" value="PHOSPHORYLASE"/>
    <property type="match status" value="1"/>
</dbReference>
<protein>
    <recommendedName>
        <fullName evidence="10">Alpha-1,4 glucan phosphorylase</fullName>
        <ecNumber evidence="10">2.4.1.1</ecNumber>
    </recommendedName>
</protein>
<accession>A0A9W6D0I7</accession>
<evidence type="ECO:0000256" key="6">
    <source>
        <dbReference type="ARBA" id="ARBA00022679"/>
    </source>
</evidence>
<dbReference type="PANTHER" id="PTHR11468:SF3">
    <property type="entry name" value="GLYCOGEN PHOSPHORYLASE, LIVER FORM"/>
    <property type="match status" value="1"/>
</dbReference>
<comment type="function">
    <text evidence="10">Allosteric enzyme that catalyzes the rate-limiting step in glycogen catabolism, the phosphorolytic cleavage of glycogen to produce glucose-1-phosphate, and plays a central role in maintaining cellular and organismal glucose homeostasis.</text>
</comment>
<sequence>MAKKTVNKMNLGESAGIGSMAARSDMSIEGLRRTFREHLFYTQGRFLEGLEGPGKNDLYMALFPRHMEIINEINRRFLDEVRNRFQGDEARVARMSLIDESGGRYVRMAHLACVGSHAINGVAELHTRLLEQDVLRDFFEMMPEKFSNKTNGVTPRRFMVLSNPGLSRLITGKIGETWISRSEELRQIEKFVNDTAFREEWRRVKHENKKTLAGLIRERTGIEVDPSSLFDIQVKRIHEYKRQHLNVLHIVALYNRIKENPAYDMCPRTFIFGGKAAPGYFMAKRIIKLINSVAEVVNHDPDVAGRIKVVFFPDLNVKNAKFIYPAADLSEQISTAGKEASGTGNMKLSMNGALTIGTLDGANVEIREEVGAENFFLFGLTAEQVCSLQKGGYQPMEYYSRNPELQGVVERIRSGDFSNGDRELFKPLVDSLLFHDTFMLFADFASYVDVQGQVDAAYRDRDRWTRMSILNTARMGKFSSDRAIREYCRDIWNAKPVPVALD</sequence>
<evidence type="ECO:0000313" key="11">
    <source>
        <dbReference type="EMBL" id="GLI33058.1"/>
    </source>
</evidence>
<evidence type="ECO:0000256" key="1">
    <source>
        <dbReference type="ARBA" id="ARBA00001275"/>
    </source>
</evidence>
<dbReference type="GO" id="GO:0005980">
    <property type="term" value="P:glycogen catabolic process"/>
    <property type="evidence" value="ECO:0007669"/>
    <property type="project" value="TreeGrafter"/>
</dbReference>
<evidence type="ECO:0000256" key="7">
    <source>
        <dbReference type="ARBA" id="ARBA00022898"/>
    </source>
</evidence>
<comment type="cofactor">
    <cofactor evidence="2 10">
        <name>pyridoxal 5'-phosphate</name>
        <dbReference type="ChEBI" id="CHEBI:597326"/>
    </cofactor>
</comment>
<dbReference type="Proteomes" id="UP001144372">
    <property type="component" value="Unassembled WGS sequence"/>
</dbReference>
<evidence type="ECO:0000256" key="3">
    <source>
        <dbReference type="ARBA" id="ARBA00006047"/>
    </source>
</evidence>
<dbReference type="InterPro" id="IPR035090">
    <property type="entry name" value="Pyridoxal_P_attach_site"/>
</dbReference>
<keyword evidence="5 10" id="KW-0328">Glycosyltransferase</keyword>
<gene>
    <name evidence="11" type="ORF">DAMNIGENAA_04910</name>
</gene>
<evidence type="ECO:0000256" key="9">
    <source>
        <dbReference type="ARBA" id="ARBA00025174"/>
    </source>
</evidence>
<dbReference type="InterPro" id="IPR011833">
    <property type="entry name" value="Glycg_phsphrylas"/>
</dbReference>
<comment type="catalytic activity">
    <reaction evidence="1 10">
        <text>[(1-&gt;4)-alpha-D-glucosyl](n) + phosphate = [(1-&gt;4)-alpha-D-glucosyl](n-1) + alpha-D-glucose 1-phosphate</text>
        <dbReference type="Rhea" id="RHEA:41732"/>
        <dbReference type="Rhea" id="RHEA-COMP:9584"/>
        <dbReference type="Rhea" id="RHEA-COMP:9586"/>
        <dbReference type="ChEBI" id="CHEBI:15444"/>
        <dbReference type="ChEBI" id="CHEBI:43474"/>
        <dbReference type="ChEBI" id="CHEBI:58601"/>
        <dbReference type="EC" id="2.4.1.1"/>
    </reaction>
</comment>
<evidence type="ECO:0000313" key="12">
    <source>
        <dbReference type="Proteomes" id="UP001144372"/>
    </source>
</evidence>
<proteinExistence type="inferred from homology"/>
<dbReference type="NCBIfam" id="TIGR02093">
    <property type="entry name" value="P_ylase"/>
    <property type="match status" value="1"/>
</dbReference>
<dbReference type="GO" id="GO:0005737">
    <property type="term" value="C:cytoplasm"/>
    <property type="evidence" value="ECO:0007669"/>
    <property type="project" value="TreeGrafter"/>
</dbReference>
<reference evidence="11" key="1">
    <citation type="submission" date="2022-12" db="EMBL/GenBank/DDBJ databases">
        <title>Reference genome sequencing for broad-spectrum identification of bacterial and archaeal isolates by mass spectrometry.</title>
        <authorList>
            <person name="Sekiguchi Y."/>
            <person name="Tourlousse D.M."/>
        </authorList>
    </citation>
    <scope>NUCLEOTIDE SEQUENCE</scope>
    <source>
        <strain evidence="11">ASRB1</strain>
    </source>
</reference>
<comment type="function">
    <text evidence="9">Phosphorylase is an important allosteric enzyme in carbohydrate metabolism. Enzymes from different sources differ in their regulatory mechanisms and in their natural substrates. However, all known phosphorylases share catalytic and structural properties.</text>
</comment>
<dbReference type="EC" id="2.4.1.1" evidence="10"/>
<evidence type="ECO:0000256" key="5">
    <source>
        <dbReference type="ARBA" id="ARBA00022676"/>
    </source>
</evidence>
<keyword evidence="7 10" id="KW-0663">Pyridoxal phosphate</keyword>
<dbReference type="Gene3D" id="3.40.50.2000">
    <property type="entry name" value="Glycogen Phosphorylase B"/>
    <property type="match status" value="2"/>
</dbReference>
<keyword evidence="4" id="KW-0321">Glycogen metabolism</keyword>